<feature type="coiled-coil region" evidence="1">
    <location>
        <begin position="34"/>
        <end position="86"/>
    </location>
</feature>
<organism evidence="2 3">
    <name type="scientific">Strigamia maritima</name>
    <name type="common">European centipede</name>
    <name type="synonym">Geophilus maritimus</name>
    <dbReference type="NCBI Taxonomy" id="126957"/>
    <lineage>
        <taxon>Eukaryota</taxon>
        <taxon>Metazoa</taxon>
        <taxon>Ecdysozoa</taxon>
        <taxon>Arthropoda</taxon>
        <taxon>Myriapoda</taxon>
        <taxon>Chilopoda</taxon>
        <taxon>Pleurostigmophora</taxon>
        <taxon>Geophilomorpha</taxon>
        <taxon>Linotaeniidae</taxon>
        <taxon>Strigamia</taxon>
    </lineage>
</organism>
<dbReference type="EnsemblMetazoa" id="SMAR014110-RA">
    <property type="protein sequence ID" value="SMAR014110-PA"/>
    <property type="gene ID" value="SMAR014110"/>
</dbReference>
<sequence length="104" mass="12445">MEANRKQLLSLQEHAFLENDVIIYQVEKWKLEKVLQLALQIQIQKAKIAKLRDELLIETTITHAEIQLLEEKLLQLEEKLSHLEYNLVDPLQRSMFNTNHWALW</sequence>
<dbReference type="EMBL" id="JH432004">
    <property type="status" value="NOT_ANNOTATED_CDS"/>
    <property type="molecule type" value="Genomic_DNA"/>
</dbReference>
<evidence type="ECO:0000313" key="3">
    <source>
        <dbReference type="Proteomes" id="UP000014500"/>
    </source>
</evidence>
<keyword evidence="1" id="KW-0175">Coiled coil</keyword>
<dbReference type="Proteomes" id="UP000014500">
    <property type="component" value="Unassembled WGS sequence"/>
</dbReference>
<protein>
    <submittedName>
        <fullName evidence="2">Uncharacterized protein</fullName>
    </submittedName>
</protein>
<reference evidence="3" key="1">
    <citation type="submission" date="2011-05" db="EMBL/GenBank/DDBJ databases">
        <authorList>
            <person name="Richards S.R."/>
            <person name="Qu J."/>
            <person name="Jiang H."/>
            <person name="Jhangiani S.N."/>
            <person name="Agravi P."/>
            <person name="Goodspeed R."/>
            <person name="Gross S."/>
            <person name="Mandapat C."/>
            <person name="Jackson L."/>
            <person name="Mathew T."/>
            <person name="Pu L."/>
            <person name="Thornton R."/>
            <person name="Saada N."/>
            <person name="Wilczek-Boney K.B."/>
            <person name="Lee S."/>
            <person name="Kovar C."/>
            <person name="Wu Y."/>
            <person name="Scherer S.E."/>
            <person name="Worley K.C."/>
            <person name="Muzny D.M."/>
            <person name="Gibbs R."/>
        </authorList>
    </citation>
    <scope>NUCLEOTIDE SEQUENCE</scope>
    <source>
        <strain evidence="3">Brora</strain>
    </source>
</reference>
<proteinExistence type="predicted"/>
<evidence type="ECO:0000256" key="1">
    <source>
        <dbReference type="SAM" id="Coils"/>
    </source>
</evidence>
<reference evidence="2" key="2">
    <citation type="submission" date="2015-02" db="UniProtKB">
        <authorList>
            <consortium name="EnsemblMetazoa"/>
        </authorList>
    </citation>
    <scope>IDENTIFICATION</scope>
</reference>
<accession>T1JJT0</accession>
<name>T1JJT0_STRMM</name>
<evidence type="ECO:0000313" key="2">
    <source>
        <dbReference type="EnsemblMetazoa" id="SMAR014110-PA"/>
    </source>
</evidence>
<keyword evidence="3" id="KW-1185">Reference proteome</keyword>
<dbReference type="HOGENOM" id="CLU_2253429_0_0_1"/>
<dbReference type="AlphaFoldDB" id="T1JJT0"/>